<sequence>MLSRMTMDPIDIVSALAEETRLEALRLLWDGQEHCVCELMKKLGATQSRMSRHMGVLKVAGLVVDRRDAQWVRYRRNPQLDPRIITVVEAVLALPARDRRAAA</sequence>
<dbReference type="CDD" id="cd00090">
    <property type="entry name" value="HTH_ARSR"/>
    <property type="match status" value="1"/>
</dbReference>
<keyword evidence="1" id="KW-0059">Arsenical resistance</keyword>
<dbReference type="GO" id="GO:0003700">
    <property type="term" value="F:DNA-binding transcription factor activity"/>
    <property type="evidence" value="ECO:0007669"/>
    <property type="project" value="InterPro"/>
</dbReference>
<dbReference type="InterPro" id="IPR001845">
    <property type="entry name" value="HTH_ArsR_DNA-bd_dom"/>
</dbReference>
<organism evidence="6">
    <name type="scientific">Rhodopseudomonas palustris (strain BisA53)</name>
    <dbReference type="NCBI Taxonomy" id="316055"/>
    <lineage>
        <taxon>Bacteria</taxon>
        <taxon>Pseudomonadati</taxon>
        <taxon>Pseudomonadota</taxon>
        <taxon>Alphaproteobacteria</taxon>
        <taxon>Hyphomicrobiales</taxon>
        <taxon>Nitrobacteraceae</taxon>
        <taxon>Rhodopseudomonas</taxon>
    </lineage>
</organism>
<evidence type="ECO:0000259" key="5">
    <source>
        <dbReference type="PROSITE" id="PS50987"/>
    </source>
</evidence>
<evidence type="ECO:0000256" key="1">
    <source>
        <dbReference type="ARBA" id="ARBA00022849"/>
    </source>
</evidence>
<dbReference type="KEGG" id="rpe:RPE_3663"/>
<reference evidence="6" key="1">
    <citation type="submission" date="2006-09" db="EMBL/GenBank/DDBJ databases">
        <title>Complete sequence of Rhodopseudomonas palustris BisA53.</title>
        <authorList>
            <consortium name="US DOE Joint Genome Institute"/>
            <person name="Copeland A."/>
            <person name="Lucas S."/>
            <person name="Lapidus A."/>
            <person name="Barry K."/>
            <person name="Detter J.C."/>
            <person name="Glavina del Rio T."/>
            <person name="Hammon N."/>
            <person name="Israni S."/>
            <person name="Dalin E."/>
            <person name="Tice H."/>
            <person name="Pitluck S."/>
            <person name="Chain P."/>
            <person name="Malfatti S."/>
            <person name="Shin M."/>
            <person name="Vergez L."/>
            <person name="Schmutz J."/>
            <person name="Larimer F."/>
            <person name="Land M."/>
            <person name="Hauser L."/>
            <person name="Pelletier D.A."/>
            <person name="Kyrpides N."/>
            <person name="Kim E."/>
            <person name="Harwood C.S."/>
            <person name="Oda Y."/>
            <person name="Richardson P."/>
        </authorList>
    </citation>
    <scope>NUCLEOTIDE SEQUENCE [LARGE SCALE GENOMIC DNA]</scope>
    <source>
        <strain evidence="6">BisA53</strain>
    </source>
</reference>
<dbReference type="InterPro" id="IPR011991">
    <property type="entry name" value="ArsR-like_HTH"/>
</dbReference>
<evidence type="ECO:0000256" key="2">
    <source>
        <dbReference type="ARBA" id="ARBA00023015"/>
    </source>
</evidence>
<dbReference type="HOGENOM" id="CLU_097806_3_1_5"/>
<dbReference type="SMART" id="SM00418">
    <property type="entry name" value="HTH_ARSR"/>
    <property type="match status" value="1"/>
</dbReference>
<dbReference type="EMBL" id="CP000463">
    <property type="protein sequence ID" value="ABJ07593.1"/>
    <property type="molecule type" value="Genomic_DNA"/>
</dbReference>
<dbReference type="InterPro" id="IPR051081">
    <property type="entry name" value="HTH_MetalResp_TranReg"/>
</dbReference>
<dbReference type="PANTHER" id="PTHR33154:SF18">
    <property type="entry name" value="ARSENICAL RESISTANCE OPERON REPRESSOR"/>
    <property type="match status" value="1"/>
</dbReference>
<dbReference type="PROSITE" id="PS50987">
    <property type="entry name" value="HTH_ARSR_2"/>
    <property type="match status" value="1"/>
</dbReference>
<dbReference type="GO" id="GO:0003677">
    <property type="term" value="F:DNA binding"/>
    <property type="evidence" value="ECO:0007669"/>
    <property type="project" value="UniProtKB-KW"/>
</dbReference>
<dbReference type="SUPFAM" id="SSF46785">
    <property type="entry name" value="Winged helix' DNA-binding domain"/>
    <property type="match status" value="1"/>
</dbReference>
<keyword evidence="3" id="KW-0238">DNA-binding</keyword>
<name>Q07KE1_RHOP5</name>
<dbReference type="InterPro" id="IPR036388">
    <property type="entry name" value="WH-like_DNA-bd_sf"/>
</dbReference>
<dbReference type="NCBIfam" id="NF033788">
    <property type="entry name" value="HTH_metalloreg"/>
    <property type="match status" value="1"/>
</dbReference>
<gene>
    <name evidence="6" type="ordered locus">RPE_3663</name>
</gene>
<dbReference type="Pfam" id="PF01022">
    <property type="entry name" value="HTH_5"/>
    <property type="match status" value="1"/>
</dbReference>
<accession>Q07KE1</accession>
<feature type="domain" description="HTH arsR-type" evidence="5">
    <location>
        <begin position="1"/>
        <end position="99"/>
    </location>
</feature>
<keyword evidence="4" id="KW-0804">Transcription</keyword>
<proteinExistence type="predicted"/>
<protein>
    <submittedName>
        <fullName evidence="6">Transcriptional regulator, ArsR family</fullName>
    </submittedName>
</protein>
<evidence type="ECO:0000256" key="3">
    <source>
        <dbReference type="ARBA" id="ARBA00023125"/>
    </source>
</evidence>
<dbReference type="eggNOG" id="COG0640">
    <property type="taxonomic scope" value="Bacteria"/>
</dbReference>
<keyword evidence="2" id="KW-0805">Transcription regulation</keyword>
<dbReference type="PRINTS" id="PR00778">
    <property type="entry name" value="HTHARSR"/>
</dbReference>
<evidence type="ECO:0000256" key="4">
    <source>
        <dbReference type="ARBA" id="ARBA00023163"/>
    </source>
</evidence>
<dbReference type="AlphaFoldDB" id="Q07KE1"/>
<dbReference type="GO" id="GO:0046685">
    <property type="term" value="P:response to arsenic-containing substance"/>
    <property type="evidence" value="ECO:0007669"/>
    <property type="project" value="UniProtKB-KW"/>
</dbReference>
<evidence type="ECO:0000313" key="6">
    <source>
        <dbReference type="EMBL" id="ABJ07593.1"/>
    </source>
</evidence>
<dbReference type="PANTHER" id="PTHR33154">
    <property type="entry name" value="TRANSCRIPTIONAL REGULATOR, ARSR FAMILY"/>
    <property type="match status" value="1"/>
</dbReference>
<dbReference type="InterPro" id="IPR036390">
    <property type="entry name" value="WH_DNA-bd_sf"/>
</dbReference>
<dbReference type="STRING" id="316055.RPE_3663"/>
<dbReference type="Gene3D" id="1.10.10.10">
    <property type="entry name" value="Winged helix-like DNA-binding domain superfamily/Winged helix DNA-binding domain"/>
    <property type="match status" value="1"/>
</dbReference>